<keyword evidence="4" id="KW-1185">Reference proteome</keyword>
<dbReference type="Proteomes" id="UP001144205">
    <property type="component" value="Unassembled WGS sequence"/>
</dbReference>
<evidence type="ECO:0000313" key="4">
    <source>
        <dbReference type="Proteomes" id="UP001144205"/>
    </source>
</evidence>
<proteinExistence type="predicted"/>
<gene>
    <name evidence="3" type="ORF">STA1M1_09010</name>
</gene>
<dbReference type="PANTHER" id="PTHR46580">
    <property type="entry name" value="SENSOR KINASE-RELATED"/>
    <property type="match status" value="1"/>
</dbReference>
<evidence type="ECO:0000256" key="1">
    <source>
        <dbReference type="ARBA" id="ARBA00022729"/>
    </source>
</evidence>
<evidence type="ECO:0000256" key="2">
    <source>
        <dbReference type="SAM" id="SignalP"/>
    </source>
</evidence>
<dbReference type="EMBL" id="BROH01000001">
    <property type="protein sequence ID" value="GKY87032.1"/>
    <property type="molecule type" value="Genomic_DNA"/>
</dbReference>
<organism evidence="3 4">
    <name type="scientific">Sinisalibacter aestuarii</name>
    <dbReference type="NCBI Taxonomy" id="2949426"/>
    <lineage>
        <taxon>Bacteria</taxon>
        <taxon>Pseudomonadati</taxon>
        <taxon>Pseudomonadota</taxon>
        <taxon>Alphaproteobacteria</taxon>
        <taxon>Rhodobacterales</taxon>
        <taxon>Roseobacteraceae</taxon>
        <taxon>Sinisalibacter</taxon>
    </lineage>
</organism>
<comment type="caution">
    <text evidence="3">The sequence shown here is derived from an EMBL/GenBank/DDBJ whole genome shotgun (WGS) entry which is preliminary data.</text>
</comment>
<reference evidence="3" key="1">
    <citation type="journal article" date="2023" name="Int. J. Syst. Evol. Microbiol.">
        <title>Sinisalibacter aestuarii sp. nov., isolated from estuarine sediment of the Arakawa River.</title>
        <authorList>
            <person name="Arafat S.T."/>
            <person name="Hirano S."/>
            <person name="Sato A."/>
            <person name="Takeuchi K."/>
            <person name="Yasuda T."/>
            <person name="Terahara T."/>
            <person name="Hamada M."/>
            <person name="Kobayashi T."/>
        </authorList>
    </citation>
    <scope>NUCLEOTIDE SEQUENCE</scope>
    <source>
        <strain evidence="3">B-399</strain>
    </source>
</reference>
<dbReference type="InterPro" id="IPR013517">
    <property type="entry name" value="FG-GAP"/>
</dbReference>
<protein>
    <recommendedName>
        <fullName evidence="5">VCBS repeat-containing protein</fullName>
    </recommendedName>
</protein>
<keyword evidence="1 2" id="KW-0732">Signal</keyword>
<sequence>MSKCAAQRASARRNAGTPIAALAVLAAATAAWADPGGYRRDDGLGTRDPRDFTMDIAQGDVDGDGHADLVLALEFAPNILLLGDGTGRFRDAEPGWAPREVHDSEDAALGDVDGDGDLDLVVVSEDDRTDSYLLNDGSGRFRPSPWPLPVAGISNAVIMADMDSDGDLDLVIGNNGPNVLLLNDGRGRFRVDPGFPGGAQVTQDLALGDVTGDGLADIVVANEGRNSLLVALGGGRFADASETLLAGQIAGETRDAELIDVDGDGDLDLYLANVSLFSDLDSQDRLLINDGTGHFTDETSARLPADSGSTMDAAAADLDGDGTMDIVLARFGDLTGRSWSTPLAVLTNDGTGHFTGVAGLLPGDATANGMHVEVIDLAGGGRPMLAIASRGGPDFLLVPVNR</sequence>
<dbReference type="Pfam" id="PF13517">
    <property type="entry name" value="FG-GAP_3"/>
    <property type="match status" value="2"/>
</dbReference>
<dbReference type="Gene3D" id="2.130.10.130">
    <property type="entry name" value="Integrin alpha, N-terminal"/>
    <property type="match status" value="2"/>
</dbReference>
<evidence type="ECO:0000313" key="3">
    <source>
        <dbReference type="EMBL" id="GKY87032.1"/>
    </source>
</evidence>
<feature type="chain" id="PRO_5046929085" description="VCBS repeat-containing protein" evidence="2">
    <location>
        <begin position="34"/>
        <end position="402"/>
    </location>
</feature>
<dbReference type="RefSeq" id="WP_281841068.1">
    <property type="nucleotide sequence ID" value="NZ_BROH01000001.1"/>
</dbReference>
<accession>A0ABQ5LPU8</accession>
<name>A0ABQ5LPU8_9RHOB</name>
<dbReference type="SUPFAM" id="SSF69318">
    <property type="entry name" value="Integrin alpha N-terminal domain"/>
    <property type="match status" value="1"/>
</dbReference>
<evidence type="ECO:0008006" key="5">
    <source>
        <dbReference type="Google" id="ProtNLM"/>
    </source>
</evidence>
<dbReference type="InterPro" id="IPR028994">
    <property type="entry name" value="Integrin_alpha_N"/>
</dbReference>
<feature type="signal peptide" evidence="2">
    <location>
        <begin position="1"/>
        <end position="33"/>
    </location>
</feature>